<organism evidence="1 2">
    <name type="scientific">Fusibacter ferrireducens</name>
    <dbReference type="NCBI Taxonomy" id="2785058"/>
    <lineage>
        <taxon>Bacteria</taxon>
        <taxon>Bacillati</taxon>
        <taxon>Bacillota</taxon>
        <taxon>Clostridia</taxon>
        <taxon>Eubacteriales</taxon>
        <taxon>Eubacteriales Family XII. Incertae Sedis</taxon>
        <taxon>Fusibacter</taxon>
    </lineage>
</organism>
<gene>
    <name evidence="1" type="ORF">ISU02_10880</name>
</gene>
<evidence type="ECO:0000313" key="2">
    <source>
        <dbReference type="Proteomes" id="UP000614200"/>
    </source>
</evidence>
<dbReference type="EMBL" id="JADKNH010000006">
    <property type="protein sequence ID" value="MBF4693630.1"/>
    <property type="molecule type" value="Genomic_DNA"/>
</dbReference>
<accession>A0ABR9ZUR9</accession>
<evidence type="ECO:0000313" key="1">
    <source>
        <dbReference type="EMBL" id="MBF4693630.1"/>
    </source>
</evidence>
<proteinExistence type="predicted"/>
<sequence length="55" mass="6493">MKKLNLKRALERAKPAHLPKRCFYRSCMARDNDSMIAETVQAQIIDNATFREVRR</sequence>
<reference evidence="1 2" key="1">
    <citation type="submission" date="2020-11" db="EMBL/GenBank/DDBJ databases">
        <title>Fusibacter basophilias sp. nov.</title>
        <authorList>
            <person name="Qiu D."/>
        </authorList>
    </citation>
    <scope>NUCLEOTIDE SEQUENCE [LARGE SCALE GENOMIC DNA]</scope>
    <source>
        <strain evidence="1 2">Q10-2</strain>
    </source>
</reference>
<dbReference type="RefSeq" id="WP_194701873.1">
    <property type="nucleotide sequence ID" value="NZ_JADKNH010000006.1"/>
</dbReference>
<protein>
    <submittedName>
        <fullName evidence="1">Uncharacterized protein</fullName>
    </submittedName>
</protein>
<name>A0ABR9ZUR9_9FIRM</name>
<dbReference type="Proteomes" id="UP000614200">
    <property type="component" value="Unassembled WGS sequence"/>
</dbReference>
<keyword evidence="2" id="KW-1185">Reference proteome</keyword>
<comment type="caution">
    <text evidence="1">The sequence shown here is derived from an EMBL/GenBank/DDBJ whole genome shotgun (WGS) entry which is preliminary data.</text>
</comment>